<keyword evidence="7" id="KW-0175">Coiled coil</keyword>
<dbReference type="InterPro" id="IPR001320">
    <property type="entry name" value="Iontro_rcpt_C"/>
</dbReference>
<evidence type="ECO:0000313" key="17">
    <source>
        <dbReference type="EMBL" id="KAK2576889.1"/>
    </source>
</evidence>
<evidence type="ECO:0000256" key="11">
    <source>
        <dbReference type="ARBA" id="ARBA00023180"/>
    </source>
</evidence>
<keyword evidence="13" id="KW-0407">Ion channel</keyword>
<evidence type="ECO:0000256" key="2">
    <source>
        <dbReference type="ARBA" id="ARBA00008685"/>
    </source>
</evidence>
<keyword evidence="3" id="KW-0813">Transport</keyword>
<dbReference type="Pfam" id="PF00060">
    <property type="entry name" value="Lig_chan"/>
    <property type="match status" value="2"/>
</dbReference>
<feature type="domain" description="Ionotropic glutamate receptor L-glutamate and glycine-binding" evidence="16">
    <location>
        <begin position="754"/>
        <end position="811"/>
    </location>
</feature>
<proteinExistence type="inferred from homology"/>
<feature type="transmembrane region" description="Helical" evidence="14">
    <location>
        <begin position="867"/>
        <end position="885"/>
    </location>
</feature>
<evidence type="ECO:0000256" key="4">
    <source>
        <dbReference type="ARBA" id="ARBA00022475"/>
    </source>
</evidence>
<dbReference type="GO" id="GO:0043226">
    <property type="term" value="C:organelle"/>
    <property type="evidence" value="ECO:0007669"/>
    <property type="project" value="UniProtKB-ARBA"/>
</dbReference>
<name>A0AAD9VJH2_9HYME</name>
<keyword evidence="10" id="KW-0675">Receptor</keyword>
<dbReference type="PANTHER" id="PTHR42643:SF24">
    <property type="entry name" value="IONOTROPIC RECEPTOR 60A"/>
    <property type="match status" value="1"/>
</dbReference>
<dbReference type="GO" id="GO:0015276">
    <property type="term" value="F:ligand-gated monoatomic ion channel activity"/>
    <property type="evidence" value="ECO:0007669"/>
    <property type="project" value="InterPro"/>
</dbReference>
<evidence type="ECO:0000256" key="12">
    <source>
        <dbReference type="ARBA" id="ARBA00023286"/>
    </source>
</evidence>
<keyword evidence="8" id="KW-0406">Ion transport</keyword>
<dbReference type="InterPro" id="IPR052192">
    <property type="entry name" value="Insect_Ionotropic_Sensory_Rcpt"/>
</dbReference>
<comment type="caution">
    <text evidence="17">The sequence shown here is derived from an EMBL/GenBank/DDBJ whole genome shotgun (WGS) entry which is preliminary data.</text>
</comment>
<protein>
    <submittedName>
        <fullName evidence="17">Uncharacterized protein</fullName>
    </submittedName>
</protein>
<dbReference type="Proteomes" id="UP001258017">
    <property type="component" value="Unassembled WGS sequence"/>
</dbReference>
<dbReference type="EMBL" id="JAIFRP010004405">
    <property type="protein sequence ID" value="KAK2576889.1"/>
    <property type="molecule type" value="Genomic_DNA"/>
</dbReference>
<evidence type="ECO:0000313" key="18">
    <source>
        <dbReference type="Proteomes" id="UP001258017"/>
    </source>
</evidence>
<evidence type="ECO:0000256" key="3">
    <source>
        <dbReference type="ARBA" id="ARBA00022448"/>
    </source>
</evidence>
<accession>A0AAD9VJH2</accession>
<evidence type="ECO:0000256" key="7">
    <source>
        <dbReference type="ARBA" id="ARBA00023054"/>
    </source>
</evidence>
<reference evidence="17" key="1">
    <citation type="submission" date="2021-08" db="EMBL/GenBank/DDBJ databases">
        <authorList>
            <person name="Misof B."/>
            <person name="Oliver O."/>
            <person name="Podsiadlowski L."/>
            <person name="Donath A."/>
            <person name="Peters R."/>
            <person name="Mayer C."/>
            <person name="Rust J."/>
            <person name="Gunkel S."/>
            <person name="Lesny P."/>
            <person name="Martin S."/>
            <person name="Oeyen J.P."/>
            <person name="Petersen M."/>
            <person name="Panagiotis P."/>
            <person name="Wilbrandt J."/>
            <person name="Tanja T."/>
        </authorList>
    </citation>
    <scope>NUCLEOTIDE SEQUENCE</scope>
    <source>
        <strain evidence="17">GBR_01_08_01A</strain>
        <tissue evidence="17">Thorax + abdomen</tissue>
    </source>
</reference>
<dbReference type="SUPFAM" id="SSF53850">
    <property type="entry name" value="Periplasmic binding protein-like II"/>
    <property type="match status" value="2"/>
</dbReference>
<keyword evidence="4" id="KW-1003">Cell membrane</keyword>
<dbReference type="SMART" id="SM00918">
    <property type="entry name" value="Lig_chan-Glu_bd"/>
    <property type="match status" value="2"/>
</dbReference>
<feature type="domain" description="Ionotropic glutamate receptor C-terminal" evidence="15">
    <location>
        <begin position="218"/>
        <end position="565"/>
    </location>
</feature>
<keyword evidence="11" id="KW-0325">Glycoprotein</keyword>
<evidence type="ECO:0000256" key="1">
    <source>
        <dbReference type="ARBA" id="ARBA00004651"/>
    </source>
</evidence>
<evidence type="ECO:0000256" key="6">
    <source>
        <dbReference type="ARBA" id="ARBA00022989"/>
    </source>
</evidence>
<dbReference type="FunFam" id="3.40.190.10:FF:000078">
    <property type="entry name" value="glutamate receptor ionotropic, NMDA 3B"/>
    <property type="match status" value="1"/>
</dbReference>
<dbReference type="Gene3D" id="3.40.190.10">
    <property type="entry name" value="Periplasmic binding protein-like II"/>
    <property type="match status" value="2"/>
</dbReference>
<dbReference type="GO" id="GO:0050906">
    <property type="term" value="P:detection of stimulus involved in sensory perception"/>
    <property type="evidence" value="ECO:0007669"/>
    <property type="project" value="UniProtKB-ARBA"/>
</dbReference>
<evidence type="ECO:0000259" key="15">
    <source>
        <dbReference type="SMART" id="SM00079"/>
    </source>
</evidence>
<feature type="transmembrane region" description="Helical" evidence="14">
    <location>
        <begin position="341"/>
        <end position="361"/>
    </location>
</feature>
<dbReference type="SMART" id="SM00079">
    <property type="entry name" value="PBPe"/>
    <property type="match status" value="1"/>
</dbReference>
<dbReference type="PANTHER" id="PTHR42643">
    <property type="entry name" value="IONOTROPIC RECEPTOR 20A-RELATED"/>
    <property type="match status" value="1"/>
</dbReference>
<keyword evidence="5 14" id="KW-0812">Transmembrane</keyword>
<reference evidence="17" key="2">
    <citation type="journal article" date="2023" name="Commun. Biol.">
        <title>Intrasexual cuticular hydrocarbon dimorphism in a wasp sheds light on hydrocarbon biosynthesis genes in Hymenoptera.</title>
        <authorList>
            <person name="Moris V.C."/>
            <person name="Podsiadlowski L."/>
            <person name="Martin S."/>
            <person name="Oeyen J.P."/>
            <person name="Donath A."/>
            <person name="Petersen M."/>
            <person name="Wilbrandt J."/>
            <person name="Misof B."/>
            <person name="Liedtke D."/>
            <person name="Thamm M."/>
            <person name="Scheiner R."/>
            <person name="Schmitt T."/>
            <person name="Niehuis O."/>
        </authorList>
    </citation>
    <scope>NUCLEOTIDE SEQUENCE</scope>
    <source>
        <strain evidence="17">GBR_01_08_01A</strain>
    </source>
</reference>
<evidence type="ECO:0000259" key="16">
    <source>
        <dbReference type="SMART" id="SM00918"/>
    </source>
</evidence>
<keyword evidence="18" id="KW-1185">Reference proteome</keyword>
<sequence length="1158" mass="133722">MTHNIQCIESLKSSSERLHHSIQVVRSYELHTVAEHYVPFIIDVAEFYRTRSVFFLYAESIKAMEMSTMVFKLTRALSREGFRTLNLYFSELHESSSYVRQVVRPLYIAVISDYKAIDEFSLAVSTYDVSFPAWLVMFVYVGHRSEYCHNPPGNIFHLRFDTRMLVRCYKENVLREWYSLDGKRTEIDDVATWSVEKGIAMIAPPILHDRRYNLRGLIMKAVIVKDGPFIMLDENGELDGVYGKILRELCVTLNFTFEIVSKVDEYGVQNPQDGSWTGAVGELYAGRGDISISDFSMTSARLNVVDFTLPLLLSKCSIYIKEPNIIAVNWSSYFLAFGPSLWFIILGVIIASTILVTFLKVTNRMERNIKTSLHDSFLEVWGIFCQQGIIDFPSRSSLRIAYLSLFLLTVIVSAAYSAALISFLTSDILVLPFNSLEEFVQDGTYQFAVFRGTADYNIFMNSKDPLAKKLMTLMMKENDLPLNLIEGFQRVCKNPKLALYTSDEIKKSISFGIPCKVATIYAGRIDSLAMILSKNNPFTDLINFHLQKFVNNGMMNRLKDETFKKQLHKVVKHHPASSVFLFYTAATGDFKFSMTIKTWLRSLSRERIPVLGIHLSNVYEITCYRYRITRPLFVVVLFDDESVLEFSKVSRNFSMSFPAWYVIFFPGNYRRDYCHEKSGNLFNVRFDTEMLVMCPPDRVMREWYYLSNNKTETFDLATWEPSGVITFLTNLTLYERRRDMKGLALRTVVVKDGPFISVDENGKMSGIFGEVITEITQAANFTLKFEKSVKEYGRWDERRKLWTGAIGEIVAGRADISISEFSLTNPRLDVIDYTLPIIVTSMRFYIKDPLYNGVKWNGYFKVFDLKIWLFIIFIITIAPFLVSLLKMNELREGETHRIVSIIIENYLQFWGIFCQQGLTGIPYRLSLRLAYFSTFLSAFVVFAAYSGALVSFLANTIRILPFQSFEELVNDGTYKLAVYKDTSDYDMFAYANDTLSKKIMKIMKKEKDLPSTTLEGISQVCNEHKVTFLTTVEIWMSLKDYKLCKMVTIKSGQISSLAMILTKNNPFTNLINHHMKNFLYNGVIDRLKTKNTRMMVRDELTFKTVSFQAVKPIFDLLQIGFILSICILIMEKLYSYQKRNFNERRNARLRNNIEENVG</sequence>
<feature type="transmembrane region" description="Helical" evidence="14">
    <location>
        <begin position="1116"/>
        <end position="1134"/>
    </location>
</feature>
<comment type="subcellular location">
    <subcellularLocation>
        <location evidence="1">Cell membrane</location>
        <topology evidence="1">Multi-pass membrane protein</topology>
    </subcellularLocation>
</comment>
<gene>
    <name evidence="17" type="ORF">KPH14_005514</name>
</gene>
<dbReference type="Gene3D" id="1.10.287.70">
    <property type="match status" value="2"/>
</dbReference>
<dbReference type="Pfam" id="PF10613">
    <property type="entry name" value="Lig_chan-Glu_bd"/>
    <property type="match status" value="2"/>
</dbReference>
<keyword evidence="9 14" id="KW-0472">Membrane</keyword>
<evidence type="ECO:0000256" key="10">
    <source>
        <dbReference type="ARBA" id="ARBA00023170"/>
    </source>
</evidence>
<dbReference type="AlphaFoldDB" id="A0AAD9VJH2"/>
<dbReference type="InterPro" id="IPR019594">
    <property type="entry name" value="Glu/Gly-bd"/>
</dbReference>
<feature type="domain" description="Ionotropic glutamate receptor L-glutamate and glycine-binding" evidence="16">
    <location>
        <begin position="228"/>
        <end position="285"/>
    </location>
</feature>
<evidence type="ECO:0000256" key="5">
    <source>
        <dbReference type="ARBA" id="ARBA00022692"/>
    </source>
</evidence>
<evidence type="ECO:0000256" key="14">
    <source>
        <dbReference type="SAM" id="Phobius"/>
    </source>
</evidence>
<evidence type="ECO:0000256" key="13">
    <source>
        <dbReference type="ARBA" id="ARBA00023303"/>
    </source>
</evidence>
<comment type="similarity">
    <text evidence="2">Belongs to the glutamate-gated ion channel (TC 1.A.10.1) family.</text>
</comment>
<evidence type="ECO:0000256" key="8">
    <source>
        <dbReference type="ARBA" id="ARBA00023065"/>
    </source>
</evidence>
<dbReference type="GO" id="GO:0005886">
    <property type="term" value="C:plasma membrane"/>
    <property type="evidence" value="ECO:0007669"/>
    <property type="project" value="UniProtKB-SubCell"/>
</dbReference>
<keyword evidence="12" id="KW-1071">Ligand-gated ion channel</keyword>
<feature type="transmembrane region" description="Helical" evidence="14">
    <location>
        <begin position="400"/>
        <end position="424"/>
    </location>
</feature>
<feature type="transmembrane region" description="Helical" evidence="14">
    <location>
        <begin position="929"/>
        <end position="954"/>
    </location>
</feature>
<keyword evidence="6 14" id="KW-1133">Transmembrane helix</keyword>
<evidence type="ECO:0000256" key="9">
    <source>
        <dbReference type="ARBA" id="ARBA00023136"/>
    </source>
</evidence>
<organism evidence="17 18">
    <name type="scientific">Odynerus spinipes</name>
    <dbReference type="NCBI Taxonomy" id="1348599"/>
    <lineage>
        <taxon>Eukaryota</taxon>
        <taxon>Metazoa</taxon>
        <taxon>Ecdysozoa</taxon>
        <taxon>Arthropoda</taxon>
        <taxon>Hexapoda</taxon>
        <taxon>Insecta</taxon>
        <taxon>Pterygota</taxon>
        <taxon>Neoptera</taxon>
        <taxon>Endopterygota</taxon>
        <taxon>Hymenoptera</taxon>
        <taxon>Apocrita</taxon>
        <taxon>Aculeata</taxon>
        <taxon>Vespoidea</taxon>
        <taxon>Vespidae</taxon>
        <taxon>Eumeninae</taxon>
        <taxon>Odynerus</taxon>
    </lineage>
</organism>